<feature type="region of interest" description="Disordered" evidence="2">
    <location>
        <begin position="1"/>
        <end position="51"/>
    </location>
</feature>
<organism evidence="3 4">
    <name type="scientific">Anopheles atroparvus</name>
    <name type="common">European mosquito</name>
    <dbReference type="NCBI Taxonomy" id="41427"/>
    <lineage>
        <taxon>Eukaryota</taxon>
        <taxon>Metazoa</taxon>
        <taxon>Ecdysozoa</taxon>
        <taxon>Arthropoda</taxon>
        <taxon>Hexapoda</taxon>
        <taxon>Insecta</taxon>
        <taxon>Pterygota</taxon>
        <taxon>Neoptera</taxon>
        <taxon>Endopterygota</taxon>
        <taxon>Diptera</taxon>
        <taxon>Nematocera</taxon>
        <taxon>Culicoidea</taxon>
        <taxon>Culicidae</taxon>
        <taxon>Anophelinae</taxon>
        <taxon>Anopheles</taxon>
    </lineage>
</organism>
<protein>
    <submittedName>
        <fullName evidence="3">Uncharacterized protein</fullName>
    </submittedName>
</protein>
<dbReference type="PANTHER" id="PTHR45615:SF40">
    <property type="entry name" value="MYOSIN HEAVY CHAIN, NON-MUSCLE"/>
    <property type="match status" value="1"/>
</dbReference>
<feature type="compositionally biased region" description="Low complexity" evidence="2">
    <location>
        <begin position="1200"/>
        <end position="1212"/>
    </location>
</feature>
<feature type="compositionally biased region" description="Basic and acidic residues" evidence="2">
    <location>
        <begin position="1"/>
        <end position="11"/>
    </location>
</feature>
<proteinExistence type="predicted"/>
<dbReference type="GO" id="GO:0005737">
    <property type="term" value="C:cytoplasm"/>
    <property type="evidence" value="ECO:0007669"/>
    <property type="project" value="TreeGrafter"/>
</dbReference>
<keyword evidence="4" id="KW-1185">Reference proteome</keyword>
<feature type="coiled-coil region" evidence="1">
    <location>
        <begin position="1079"/>
        <end position="1183"/>
    </location>
</feature>
<evidence type="ECO:0000313" key="4">
    <source>
        <dbReference type="Proteomes" id="UP000075880"/>
    </source>
</evidence>
<sequence>MDAAGDGDKKSAVATESFPEGGECFPATEKGVRIGLTDSPPVEGSILPEQPDDASLNPQLLDQLNEQFAKQVQLAVNEGMDDTFKIAIYNDWVHSLRSLNTELVQSLREMQDTCMERMALMRAAYLKDLVRFGPDIRLKRLDNMSAALSSVTPAPGEEIVALELSSNYPIVPTTDQMLLQELDSKTRQIEQLRKELSDRCSMVDQLRNMNQEREKQLDDKRKEIDIMRQQISSLDGQLLKAKLSAAATTDNRSLISEITDHHDKITQLKKKLKEQEDKLRQANTAIHFRDEVIAQQRHEIKLLHENVTPHSVADVETLKQPERVHFSTPESQAISSSSFHSIVSDGSVSNFTGSAQPLLEGIDTIQKHSETETEYVRTLQQELSELRAQLHDKRVHGNIHRSSELTALNGGGEWDRADTGKALLGLRGACEELLQTTARVCGAGEALGGCHDESGTLRYEDDDELIEAMRACGEMLCRRLTELPAACALEQDEGIGSATVSRLEDCSDVAIQRELHAEAVVCQLVEQLKRLLGKDSNNSASQSLSSLSLGLDEGCTLQGLIDDLKKEIETKDLVLRDRHGELERLHQELASRERQLDQCRARQETIDGEKITLQKKIAGLEETADDQGRVIAMLNMEKSKLVQQVEDLKETLQQYRDNLQQTSEEKVAIEDELNEQKQRVFSLLKDDVKQLQDQMNGVRGEIVSRQQDLGHLNFFREKCAEMERLHELEMSQQRSKHSNELKQLRREIELLSNQLVSSSDTSKQHDQTVEALATLQATILKLDEHNRVLQKTIQSYQDSVVQLEQQVGSSQHQLSTAKQELEELRERCDVQEGKIVNLKSEKDRIAGELVVQRRMCKCGFNSSPGSRERAKTPLSHSLQKQLAQKTLEATRAQEELAQRIEEWKKRETEYVNHRIQATEQTTDLIEQLSELKGRNSNLEQSGYMKDELIERLQHSLRDVNRKLATKQDQVAEVETKNNNLSDALERARQDALACEKRCMEELSNVRRCSMDQKNQLQQYERQINRLRAEVDAVREKSEQISSERDVLRDESQVLRERLATFEGKQSALCEVVKSNQDELANRSSRVLELEETNRKLNQNYQQLNHMHEDLSKQLRCGQQEIEQLKDSSKKLLEFKQQTLATKELMRKSVAEWKEREAQLSQEIVRLKKRIEMLDQDRAKLIVKLGEYHRDNTILSRRVHQQQSQQSQPSRQHSPYEDNRRSNNLTPLHQTFYPPEAYKLVRSSSDPNCNESDELLQKVEFTCNQLHQIRKFWHQGLKEVFPSDS</sequence>
<evidence type="ECO:0000313" key="3">
    <source>
        <dbReference type="EnsemblMetazoa" id="ENSAATROPP007804"/>
    </source>
</evidence>
<dbReference type="GO" id="GO:0000146">
    <property type="term" value="F:microfilament motor activity"/>
    <property type="evidence" value="ECO:0007669"/>
    <property type="project" value="TreeGrafter"/>
</dbReference>
<dbReference type="EnsemblMetazoa" id="ENSAATROPT008659">
    <property type="protein sequence ID" value="ENSAATROPP007804"/>
    <property type="gene ID" value="ENSAATROPG007053"/>
</dbReference>
<keyword evidence="1" id="KW-0175">Coiled coil</keyword>
<dbReference type="SUPFAM" id="SSF57997">
    <property type="entry name" value="Tropomyosin"/>
    <property type="match status" value="1"/>
</dbReference>
<evidence type="ECO:0000256" key="2">
    <source>
        <dbReference type="SAM" id="MobiDB-lite"/>
    </source>
</evidence>
<feature type="coiled-coil region" evidence="1">
    <location>
        <begin position="875"/>
        <end position="1050"/>
    </location>
</feature>
<dbReference type="Gene3D" id="1.10.287.1490">
    <property type="match status" value="1"/>
</dbReference>
<evidence type="ECO:0000256" key="1">
    <source>
        <dbReference type="SAM" id="Coils"/>
    </source>
</evidence>
<dbReference type="Proteomes" id="UP000075880">
    <property type="component" value="Unassembled WGS sequence"/>
</dbReference>
<dbReference type="GO" id="GO:0016460">
    <property type="term" value="C:myosin II complex"/>
    <property type="evidence" value="ECO:0007669"/>
    <property type="project" value="TreeGrafter"/>
</dbReference>
<name>A0AAG5DAC2_ANOAO</name>
<accession>A0AAG5DAC2</accession>
<dbReference type="GO" id="GO:0051015">
    <property type="term" value="F:actin filament binding"/>
    <property type="evidence" value="ECO:0007669"/>
    <property type="project" value="TreeGrafter"/>
</dbReference>
<dbReference type="PANTHER" id="PTHR45615">
    <property type="entry name" value="MYOSIN HEAVY CHAIN, NON-MUSCLE"/>
    <property type="match status" value="1"/>
</dbReference>
<feature type="coiled-coil region" evidence="1">
    <location>
        <begin position="175"/>
        <end position="285"/>
    </location>
</feature>
<reference evidence="3" key="1">
    <citation type="submission" date="2024-04" db="UniProtKB">
        <authorList>
            <consortium name="EnsemblMetazoa"/>
        </authorList>
    </citation>
    <scope>IDENTIFICATION</scope>
    <source>
        <strain evidence="3">EBRO</strain>
    </source>
</reference>
<feature type="coiled-coil region" evidence="1">
    <location>
        <begin position="786"/>
        <end position="841"/>
    </location>
</feature>
<feature type="region of interest" description="Disordered" evidence="2">
    <location>
        <begin position="1197"/>
        <end position="1228"/>
    </location>
</feature>
<dbReference type="GO" id="GO:0032982">
    <property type="term" value="C:myosin filament"/>
    <property type="evidence" value="ECO:0007669"/>
    <property type="project" value="TreeGrafter"/>
</dbReference>
<feature type="coiled-coil region" evidence="1">
    <location>
        <begin position="631"/>
        <end position="694"/>
    </location>
</feature>
<feature type="coiled-coil region" evidence="1">
    <location>
        <begin position="727"/>
        <end position="761"/>
    </location>
</feature>